<name>A0A5C5WFK8_9BACT</name>
<feature type="chain" id="PRO_5023125857" evidence="5">
    <location>
        <begin position="48"/>
        <end position="802"/>
    </location>
</feature>
<dbReference type="Pfam" id="PF07691">
    <property type="entry name" value="PA14"/>
    <property type="match status" value="1"/>
</dbReference>
<accession>A0A5C5WFK8</accession>
<dbReference type="SUPFAM" id="SSF56988">
    <property type="entry name" value="Anthrax protective antigen"/>
    <property type="match status" value="1"/>
</dbReference>
<sequence precursor="true">MTFFHFNPRPQSKVLPVDFAWKPRCQRMLCIIAAVTSFALCQTIALADDDETMAIGAKIYQEKCVMCHGGEGQGNQDYYPDPLTGDNTVGELAELISETMPEEDPDECVAEDAVAVASYIHHEFYSEAAQIRRRPPRAVLARLTGNQLRQSLADLYARFGDAGWRDDKQGLSGRYYNNSHWDDKKLSIERVDPTIDFDFGLKGPSPEDSEGAKKIDPEEYFIYWSGSLRVPESGRYELIVKSSCSFTLDFGSRDRELIDNHVQSAGKEEFRRSLFLTGGRDYPIELQLRQRKRKTEQPPAYISFSWVRPGGVEEIVPAKYLAPSNQPPVFPLQAKLPPDDRSYGYERGTAINRSWDESTTAAAVEFADVAIAELYPQYKRRHKKDPNENRQVLRKFLKEIVSTAFRRPLDSEMEKHFVDRFVDEIKDDAEAIRIVCLYTIKSPRFLYPLLDKDRPDSYRIGSRLALTLFDSLPADPLLRKEMEKDQLKNPKKVTEVAWRMVDDTRCRSKTRQFLYEWFDLAQIDEITKDKETYPNFDAALVADLRESFDAMLEEVVYSESSDFRLLLQSDWSFTTERLASFYGDAWKPADGQSGRLMRSVHDPIRHVGVLSHPLLMSELAYHRTSSPVHRGVFMTRHVLGRVLRPPNAAFSPLNPDLHPGLTTRERVALQTGEVSCQVCHSKINAVGFAFENFDAAGRYREMENDKPIDASGSYITRTGETATFDGVRELGDYLAGSPDCHRSFVEAAFEHFVKQPIAAFGPNLSDELTQSFQNSGFNIRQLIVSIAEIVANQSVAPEPTPS</sequence>
<dbReference type="GO" id="GO:0046872">
    <property type="term" value="F:metal ion binding"/>
    <property type="evidence" value="ECO:0007669"/>
    <property type="project" value="UniProtKB-KW"/>
</dbReference>
<dbReference type="InterPro" id="IPR013039">
    <property type="entry name" value="DUF1588"/>
</dbReference>
<evidence type="ECO:0000259" key="6">
    <source>
        <dbReference type="PROSITE" id="PS51007"/>
    </source>
</evidence>
<feature type="signal peptide" evidence="5">
    <location>
        <begin position="1"/>
        <end position="47"/>
    </location>
</feature>
<dbReference type="AlphaFoldDB" id="A0A5C5WFK8"/>
<dbReference type="Pfam" id="PF07631">
    <property type="entry name" value="PSD4"/>
    <property type="match status" value="1"/>
</dbReference>
<dbReference type="Pfam" id="PF07624">
    <property type="entry name" value="PSD2"/>
    <property type="match status" value="1"/>
</dbReference>
<evidence type="ECO:0000256" key="4">
    <source>
        <dbReference type="PROSITE-ProRule" id="PRU00433"/>
    </source>
</evidence>
<organism evidence="8 9">
    <name type="scientific">Rubripirellula amarantea</name>
    <dbReference type="NCBI Taxonomy" id="2527999"/>
    <lineage>
        <taxon>Bacteria</taxon>
        <taxon>Pseudomonadati</taxon>
        <taxon>Planctomycetota</taxon>
        <taxon>Planctomycetia</taxon>
        <taxon>Pirellulales</taxon>
        <taxon>Pirellulaceae</taxon>
        <taxon>Rubripirellula</taxon>
    </lineage>
</organism>
<keyword evidence="2 4" id="KW-0479">Metal-binding</keyword>
<feature type="domain" description="Cytochrome c" evidence="6">
    <location>
        <begin position="51"/>
        <end position="163"/>
    </location>
</feature>
<dbReference type="Proteomes" id="UP000316598">
    <property type="component" value="Unassembled WGS sequence"/>
</dbReference>
<evidence type="ECO:0000313" key="9">
    <source>
        <dbReference type="Proteomes" id="UP000316598"/>
    </source>
</evidence>
<feature type="domain" description="PA14" evidence="7">
    <location>
        <begin position="166"/>
        <end position="320"/>
    </location>
</feature>
<keyword evidence="5" id="KW-0732">Signal</keyword>
<dbReference type="GO" id="GO:0009055">
    <property type="term" value="F:electron transfer activity"/>
    <property type="evidence" value="ECO:0007669"/>
    <property type="project" value="InterPro"/>
</dbReference>
<dbReference type="InterPro" id="IPR011658">
    <property type="entry name" value="PA14_dom"/>
</dbReference>
<gene>
    <name evidence="8" type="ORF">Pla22_46370</name>
</gene>
<comment type="caution">
    <text evidence="8">The sequence shown here is derived from an EMBL/GenBank/DDBJ whole genome shotgun (WGS) entry which is preliminary data.</text>
</comment>
<evidence type="ECO:0000313" key="8">
    <source>
        <dbReference type="EMBL" id="TWT49440.1"/>
    </source>
</evidence>
<dbReference type="InterPro" id="IPR011478">
    <property type="entry name" value="DUF1585"/>
</dbReference>
<dbReference type="InterPro" id="IPR009056">
    <property type="entry name" value="Cyt_c-like_dom"/>
</dbReference>
<evidence type="ECO:0000256" key="5">
    <source>
        <dbReference type="SAM" id="SignalP"/>
    </source>
</evidence>
<evidence type="ECO:0000256" key="2">
    <source>
        <dbReference type="ARBA" id="ARBA00022723"/>
    </source>
</evidence>
<keyword evidence="1 4" id="KW-0349">Heme</keyword>
<evidence type="ECO:0000256" key="3">
    <source>
        <dbReference type="ARBA" id="ARBA00023004"/>
    </source>
</evidence>
<dbReference type="EMBL" id="SJPI01000003">
    <property type="protein sequence ID" value="TWT49440.1"/>
    <property type="molecule type" value="Genomic_DNA"/>
</dbReference>
<proteinExistence type="predicted"/>
<evidence type="ECO:0000256" key="1">
    <source>
        <dbReference type="ARBA" id="ARBA00022617"/>
    </source>
</evidence>
<dbReference type="SMART" id="SM00758">
    <property type="entry name" value="PA14"/>
    <property type="match status" value="1"/>
</dbReference>
<dbReference type="GO" id="GO:0020037">
    <property type="term" value="F:heme binding"/>
    <property type="evidence" value="ECO:0007669"/>
    <property type="project" value="InterPro"/>
</dbReference>
<dbReference type="Gene3D" id="3.90.182.10">
    <property type="entry name" value="Toxin - Anthrax Protective Antigen,domain 1"/>
    <property type="match status" value="1"/>
</dbReference>
<evidence type="ECO:0000259" key="7">
    <source>
        <dbReference type="PROSITE" id="PS51820"/>
    </source>
</evidence>
<protein>
    <submittedName>
        <fullName evidence="8">PA14 domain protein</fullName>
    </submittedName>
</protein>
<dbReference type="Gene3D" id="1.10.760.10">
    <property type="entry name" value="Cytochrome c-like domain"/>
    <property type="match status" value="1"/>
</dbReference>
<dbReference type="Pfam" id="PF13442">
    <property type="entry name" value="Cytochrome_CBB3"/>
    <property type="match status" value="1"/>
</dbReference>
<dbReference type="PROSITE" id="PS51820">
    <property type="entry name" value="PA14"/>
    <property type="match status" value="1"/>
</dbReference>
<dbReference type="InterPro" id="IPR013042">
    <property type="entry name" value="DUF1592"/>
</dbReference>
<dbReference type="Pfam" id="PF07627">
    <property type="entry name" value="PSCyt3"/>
    <property type="match status" value="1"/>
</dbReference>
<dbReference type="SUPFAM" id="SSF46626">
    <property type="entry name" value="Cytochrome c"/>
    <property type="match status" value="1"/>
</dbReference>
<keyword evidence="9" id="KW-1185">Reference proteome</keyword>
<dbReference type="InterPro" id="IPR036909">
    <property type="entry name" value="Cyt_c-like_dom_sf"/>
</dbReference>
<dbReference type="InterPro" id="IPR037524">
    <property type="entry name" value="PA14/GLEYA"/>
</dbReference>
<reference evidence="8 9" key="1">
    <citation type="submission" date="2019-02" db="EMBL/GenBank/DDBJ databases">
        <title>Deep-cultivation of Planctomycetes and their phenomic and genomic characterization uncovers novel biology.</title>
        <authorList>
            <person name="Wiegand S."/>
            <person name="Jogler M."/>
            <person name="Boedeker C."/>
            <person name="Pinto D."/>
            <person name="Vollmers J."/>
            <person name="Rivas-Marin E."/>
            <person name="Kohn T."/>
            <person name="Peeters S.H."/>
            <person name="Heuer A."/>
            <person name="Rast P."/>
            <person name="Oberbeckmann S."/>
            <person name="Bunk B."/>
            <person name="Jeske O."/>
            <person name="Meyerdierks A."/>
            <person name="Storesund J.E."/>
            <person name="Kallscheuer N."/>
            <person name="Luecker S."/>
            <person name="Lage O.M."/>
            <person name="Pohl T."/>
            <person name="Merkel B.J."/>
            <person name="Hornburger P."/>
            <person name="Mueller R.-W."/>
            <person name="Bruemmer F."/>
            <person name="Labrenz M."/>
            <person name="Spormann A.M."/>
            <person name="Op Den Camp H."/>
            <person name="Overmann J."/>
            <person name="Amann R."/>
            <person name="Jetten M.S.M."/>
            <person name="Mascher T."/>
            <person name="Medema M.H."/>
            <person name="Devos D.P."/>
            <person name="Kaster A.-K."/>
            <person name="Ovreas L."/>
            <person name="Rohde M."/>
            <person name="Galperin M.Y."/>
            <person name="Jogler C."/>
        </authorList>
    </citation>
    <scope>NUCLEOTIDE SEQUENCE [LARGE SCALE GENOMIC DNA]</scope>
    <source>
        <strain evidence="8 9">Pla22</strain>
    </source>
</reference>
<dbReference type="PROSITE" id="PS51007">
    <property type="entry name" value="CYTC"/>
    <property type="match status" value="1"/>
</dbReference>
<keyword evidence="3 4" id="KW-0408">Iron</keyword>